<dbReference type="OMA" id="FHHGKKW"/>
<dbReference type="OrthoDB" id="44480at2759"/>
<protein>
    <recommendedName>
        <fullName evidence="11">Digalactosyldiacylglycerol synthase</fullName>
    </recommendedName>
</protein>
<dbReference type="PANTHER" id="PTHR46132:SF1">
    <property type="entry name" value="DIGALACTOSYLDIACYLGLYCEROL SYNTHASE 2, CHLOROPLASTIC"/>
    <property type="match status" value="1"/>
</dbReference>
<dbReference type="Pfam" id="PF13692">
    <property type="entry name" value="Glyco_trans_1_4"/>
    <property type="match status" value="1"/>
</dbReference>
<dbReference type="KEGG" id="gtt:GUITHDRAFT_115024"/>
<comment type="similarity">
    <text evidence="3">Belongs to the glycosyltransferase group 1 family. Glycosyltransferase 4 subfamily.</text>
</comment>
<evidence type="ECO:0000256" key="5">
    <source>
        <dbReference type="ARBA" id="ARBA00022640"/>
    </source>
</evidence>
<dbReference type="InterPro" id="IPR044525">
    <property type="entry name" value="DGDG1/2"/>
</dbReference>
<evidence type="ECO:0000256" key="7">
    <source>
        <dbReference type="ARBA" id="ARBA00023136"/>
    </source>
</evidence>
<dbReference type="RefSeq" id="XP_005825901.1">
    <property type="nucleotide sequence ID" value="XM_005825844.1"/>
</dbReference>
<dbReference type="EnsemblProtists" id="EKX38921">
    <property type="protein sequence ID" value="EKX38921"/>
    <property type="gene ID" value="GUITHDRAFT_115024"/>
</dbReference>
<keyword evidence="5" id="KW-0934">Plastid</keyword>
<dbReference type="CDD" id="cd01635">
    <property type="entry name" value="Glycosyltransferase_GTB-type"/>
    <property type="match status" value="1"/>
</dbReference>
<dbReference type="GeneID" id="17295675"/>
<gene>
    <name evidence="8" type="ORF">GUITHDRAFT_115024</name>
</gene>
<keyword evidence="7" id="KW-0472">Membrane</keyword>
<evidence type="ECO:0000256" key="4">
    <source>
        <dbReference type="ARBA" id="ARBA00022528"/>
    </source>
</evidence>
<dbReference type="PaxDb" id="55529-EKX38921"/>
<name>L1IRM7_GUITC</name>
<evidence type="ECO:0008006" key="11">
    <source>
        <dbReference type="Google" id="ProtNLM"/>
    </source>
</evidence>
<dbReference type="Proteomes" id="UP000011087">
    <property type="component" value="Unassembled WGS sequence"/>
</dbReference>
<evidence type="ECO:0000256" key="3">
    <source>
        <dbReference type="ARBA" id="ARBA00009481"/>
    </source>
</evidence>
<keyword evidence="6" id="KW-0808">Transferase</keyword>
<dbReference type="Gene3D" id="3.40.50.2000">
    <property type="entry name" value="Glycogen Phosphorylase B"/>
    <property type="match status" value="1"/>
</dbReference>
<keyword evidence="10" id="KW-1185">Reference proteome</keyword>
<dbReference type="FunFam" id="3.40.50.2000:FF:000067">
    <property type="entry name" value="Digalactosyldiacylglycerol synthase 1, chloroplastic"/>
    <property type="match status" value="1"/>
</dbReference>
<evidence type="ECO:0000313" key="9">
    <source>
        <dbReference type="EnsemblProtists" id="EKX38921"/>
    </source>
</evidence>
<keyword evidence="4" id="KW-0150">Chloroplast</keyword>
<evidence type="ECO:0000256" key="1">
    <source>
        <dbReference type="ARBA" id="ARBA00004229"/>
    </source>
</evidence>
<comment type="subcellular location">
    <subcellularLocation>
        <location evidence="2">Membrane</location>
    </subcellularLocation>
    <subcellularLocation>
        <location evidence="1">Plastid</location>
        <location evidence="1">Chloroplast</location>
    </subcellularLocation>
</comment>
<reference evidence="8 10" key="1">
    <citation type="journal article" date="2012" name="Nature">
        <title>Algal genomes reveal evolutionary mosaicism and the fate of nucleomorphs.</title>
        <authorList>
            <consortium name="DOE Joint Genome Institute"/>
            <person name="Curtis B.A."/>
            <person name="Tanifuji G."/>
            <person name="Burki F."/>
            <person name="Gruber A."/>
            <person name="Irimia M."/>
            <person name="Maruyama S."/>
            <person name="Arias M.C."/>
            <person name="Ball S.G."/>
            <person name="Gile G.H."/>
            <person name="Hirakawa Y."/>
            <person name="Hopkins J.F."/>
            <person name="Kuo A."/>
            <person name="Rensing S.A."/>
            <person name="Schmutz J."/>
            <person name="Symeonidi A."/>
            <person name="Elias M."/>
            <person name="Eveleigh R.J."/>
            <person name="Herman E.K."/>
            <person name="Klute M.J."/>
            <person name="Nakayama T."/>
            <person name="Obornik M."/>
            <person name="Reyes-Prieto A."/>
            <person name="Armbrust E.V."/>
            <person name="Aves S.J."/>
            <person name="Beiko R.G."/>
            <person name="Coutinho P."/>
            <person name="Dacks J.B."/>
            <person name="Durnford D.G."/>
            <person name="Fast N.M."/>
            <person name="Green B.R."/>
            <person name="Grisdale C.J."/>
            <person name="Hempel F."/>
            <person name="Henrissat B."/>
            <person name="Hoppner M.P."/>
            <person name="Ishida K."/>
            <person name="Kim E."/>
            <person name="Koreny L."/>
            <person name="Kroth P.G."/>
            <person name="Liu Y."/>
            <person name="Malik S.B."/>
            <person name="Maier U.G."/>
            <person name="McRose D."/>
            <person name="Mock T."/>
            <person name="Neilson J.A."/>
            <person name="Onodera N.T."/>
            <person name="Poole A.M."/>
            <person name="Pritham E.J."/>
            <person name="Richards T.A."/>
            <person name="Rocap G."/>
            <person name="Roy S.W."/>
            <person name="Sarai C."/>
            <person name="Schaack S."/>
            <person name="Shirato S."/>
            <person name="Slamovits C.H."/>
            <person name="Spencer D.F."/>
            <person name="Suzuki S."/>
            <person name="Worden A.Z."/>
            <person name="Zauner S."/>
            <person name="Barry K."/>
            <person name="Bell C."/>
            <person name="Bharti A.K."/>
            <person name="Crow J.A."/>
            <person name="Grimwood J."/>
            <person name="Kramer R."/>
            <person name="Lindquist E."/>
            <person name="Lucas S."/>
            <person name="Salamov A."/>
            <person name="McFadden G.I."/>
            <person name="Lane C.E."/>
            <person name="Keeling P.J."/>
            <person name="Gray M.W."/>
            <person name="Grigoriev I.V."/>
            <person name="Archibald J.M."/>
        </authorList>
    </citation>
    <scope>NUCLEOTIDE SEQUENCE</scope>
    <source>
        <strain evidence="8 10">CCMP2712</strain>
    </source>
</reference>
<accession>L1IRM7</accession>
<dbReference type="SUPFAM" id="SSF53756">
    <property type="entry name" value="UDP-Glycosyltransferase/glycogen phosphorylase"/>
    <property type="match status" value="1"/>
</dbReference>
<reference evidence="9" key="3">
    <citation type="submission" date="2016-03" db="UniProtKB">
        <authorList>
            <consortium name="EnsemblProtists"/>
        </authorList>
    </citation>
    <scope>IDENTIFICATION</scope>
</reference>
<sequence length="460" mass="52551">MPWMTGTAINPLLRAVYLEMRKEQHSVTLCLPWVSLEQQPYIFGNLRFKSPSEQAEWIRDWVKKNLGRPTSIKLVFYEGHYVPIYGSIFALGDITEIIPESERDVVILEEPEHLTWYHMGNDWTKVFNFVVGVVHTNYINYAINDHQVPPPLRLARAAVLGLATAMCTRAYCHRIIKLSDAVQKFPHSITCNIHGVRSNFIDIGVSKMSPSIFGSSRFSKGAYFIGKMLWSKGYRQLFVNLKEYRRKTGENLHVDIFGSGPDEELIKKEVKQEGLDWTFHGACDHANSRIHDFKVMINPSLSDVVCTTTAEALAMGKFVVCADHPSNEFFKTFRNCFVYSTAKEFKLCIQHAMAADPAPLTENDRYRLSWEAATERLYDAAYTGSRRSRKLKFDRILARTHKKMASWDIMRNWLPASSSEPGKPLGQKWEFGRTGNVKGRILLGSSFLAVALLSFFNKES</sequence>
<dbReference type="GO" id="GO:0046481">
    <property type="term" value="F:digalactosyldiacylglycerol synthase activity"/>
    <property type="evidence" value="ECO:0007669"/>
    <property type="project" value="InterPro"/>
</dbReference>
<reference evidence="10" key="2">
    <citation type="submission" date="2012-11" db="EMBL/GenBank/DDBJ databases">
        <authorList>
            <person name="Kuo A."/>
            <person name="Curtis B.A."/>
            <person name="Tanifuji G."/>
            <person name="Burki F."/>
            <person name="Gruber A."/>
            <person name="Irimia M."/>
            <person name="Maruyama S."/>
            <person name="Arias M.C."/>
            <person name="Ball S.G."/>
            <person name="Gile G.H."/>
            <person name="Hirakawa Y."/>
            <person name="Hopkins J.F."/>
            <person name="Rensing S.A."/>
            <person name="Schmutz J."/>
            <person name="Symeonidi A."/>
            <person name="Elias M."/>
            <person name="Eveleigh R.J."/>
            <person name="Herman E.K."/>
            <person name="Klute M.J."/>
            <person name="Nakayama T."/>
            <person name="Obornik M."/>
            <person name="Reyes-Prieto A."/>
            <person name="Armbrust E.V."/>
            <person name="Aves S.J."/>
            <person name="Beiko R.G."/>
            <person name="Coutinho P."/>
            <person name="Dacks J.B."/>
            <person name="Durnford D.G."/>
            <person name="Fast N.M."/>
            <person name="Green B.R."/>
            <person name="Grisdale C."/>
            <person name="Hempe F."/>
            <person name="Henrissat B."/>
            <person name="Hoppner M.P."/>
            <person name="Ishida K.-I."/>
            <person name="Kim E."/>
            <person name="Koreny L."/>
            <person name="Kroth P.G."/>
            <person name="Liu Y."/>
            <person name="Malik S.-B."/>
            <person name="Maier U.G."/>
            <person name="McRose D."/>
            <person name="Mock T."/>
            <person name="Neilson J.A."/>
            <person name="Onodera N.T."/>
            <person name="Poole A.M."/>
            <person name="Pritham E.J."/>
            <person name="Richards T.A."/>
            <person name="Rocap G."/>
            <person name="Roy S.W."/>
            <person name="Sarai C."/>
            <person name="Schaack S."/>
            <person name="Shirato S."/>
            <person name="Slamovits C.H."/>
            <person name="Spencer D.F."/>
            <person name="Suzuki S."/>
            <person name="Worden A.Z."/>
            <person name="Zauner S."/>
            <person name="Barry K."/>
            <person name="Bell C."/>
            <person name="Bharti A.K."/>
            <person name="Crow J.A."/>
            <person name="Grimwood J."/>
            <person name="Kramer R."/>
            <person name="Lindquist E."/>
            <person name="Lucas S."/>
            <person name="Salamov A."/>
            <person name="McFadden G.I."/>
            <person name="Lane C.E."/>
            <person name="Keeling P.J."/>
            <person name="Gray M.W."/>
            <person name="Grigoriev I.V."/>
            <person name="Archibald J.M."/>
        </authorList>
    </citation>
    <scope>NUCLEOTIDE SEQUENCE</scope>
    <source>
        <strain evidence="10">CCMP2712</strain>
    </source>
</reference>
<evidence type="ECO:0000256" key="6">
    <source>
        <dbReference type="ARBA" id="ARBA00022679"/>
    </source>
</evidence>
<organism evidence="8">
    <name type="scientific">Guillardia theta (strain CCMP2712)</name>
    <name type="common">Cryptophyte</name>
    <dbReference type="NCBI Taxonomy" id="905079"/>
    <lineage>
        <taxon>Eukaryota</taxon>
        <taxon>Cryptophyceae</taxon>
        <taxon>Pyrenomonadales</taxon>
        <taxon>Geminigeraceae</taxon>
        <taxon>Guillardia</taxon>
    </lineage>
</organism>
<dbReference type="AlphaFoldDB" id="L1IRM7"/>
<dbReference type="eggNOG" id="ENOG502QQ73">
    <property type="taxonomic scope" value="Eukaryota"/>
</dbReference>
<evidence type="ECO:0000313" key="8">
    <source>
        <dbReference type="EMBL" id="EKX38921.1"/>
    </source>
</evidence>
<dbReference type="GO" id="GO:0009507">
    <property type="term" value="C:chloroplast"/>
    <property type="evidence" value="ECO:0007669"/>
    <property type="project" value="UniProtKB-SubCell"/>
</dbReference>
<dbReference type="PANTHER" id="PTHR46132">
    <property type="entry name" value="DIGALACTOSYLDIACYLGLYCEROL SYNTHASE 2, CHLOROPLASTIC"/>
    <property type="match status" value="1"/>
</dbReference>
<dbReference type="HOGENOM" id="CLU_011647_1_0_1"/>
<dbReference type="EMBL" id="JH993044">
    <property type="protein sequence ID" value="EKX38921.1"/>
    <property type="molecule type" value="Genomic_DNA"/>
</dbReference>
<dbReference type="GO" id="GO:0016020">
    <property type="term" value="C:membrane"/>
    <property type="evidence" value="ECO:0007669"/>
    <property type="project" value="UniProtKB-SubCell"/>
</dbReference>
<evidence type="ECO:0000256" key="2">
    <source>
        <dbReference type="ARBA" id="ARBA00004370"/>
    </source>
</evidence>
<dbReference type="STRING" id="905079.L1IRM7"/>
<evidence type="ECO:0000313" key="10">
    <source>
        <dbReference type="Proteomes" id="UP000011087"/>
    </source>
</evidence>
<proteinExistence type="inferred from homology"/>